<dbReference type="SUPFAM" id="SSF49785">
    <property type="entry name" value="Galactose-binding domain-like"/>
    <property type="match status" value="1"/>
</dbReference>
<dbReference type="EMBL" id="VFIP01000002">
    <property type="protein sequence ID" value="TWS00492.1"/>
    <property type="molecule type" value="Genomic_DNA"/>
</dbReference>
<dbReference type="OrthoDB" id="7032037at2"/>
<name>A0A5C5Q414_9PSED</name>
<dbReference type="Gene3D" id="2.60.120.260">
    <property type="entry name" value="Galactose-binding domain-like"/>
    <property type="match status" value="1"/>
</dbReference>
<comment type="caution">
    <text evidence="1">The sequence shown here is derived from an EMBL/GenBank/DDBJ whole genome shotgun (WGS) entry which is preliminary data.</text>
</comment>
<evidence type="ECO:0000313" key="2">
    <source>
        <dbReference type="Proteomes" id="UP000317901"/>
    </source>
</evidence>
<dbReference type="InterPro" id="IPR008979">
    <property type="entry name" value="Galactose-bd-like_sf"/>
</dbReference>
<protein>
    <submittedName>
        <fullName evidence="1">Uncharacterized protein</fullName>
    </submittedName>
</protein>
<organism evidence="1 2">
    <name type="scientific">Pseudomonas saxonica</name>
    <dbReference type="NCBI Taxonomy" id="2600598"/>
    <lineage>
        <taxon>Bacteria</taxon>
        <taxon>Pseudomonadati</taxon>
        <taxon>Pseudomonadota</taxon>
        <taxon>Gammaproteobacteria</taxon>
        <taxon>Pseudomonadales</taxon>
        <taxon>Pseudomonadaceae</taxon>
        <taxon>Pseudomonas</taxon>
    </lineage>
</organism>
<sequence>MANLVLNGDFSSSGDHWTYQSTNFYNGTANVSNIGHIKQTITLDAPLKKGDTVQIKFKVSAMYGSPVTVSVSNGSYPAITQEGEYDIAITLTSDMSTNELTLHFQASNAFTLDNVWLELENKECTPKDVIQHGDFSNPVEARKYWTGNNISLSNGKANVANIGHVQQEVTLDRPLVKGDIVKLIFTISDLYGAVTVSLHGISYPSFTTVGTKEIAWVIPADHTTNEITLRFQASNAFGLDNVEMIVCL</sequence>
<evidence type="ECO:0000313" key="1">
    <source>
        <dbReference type="EMBL" id="TWS00492.1"/>
    </source>
</evidence>
<dbReference type="AlphaFoldDB" id="A0A5C5Q414"/>
<proteinExistence type="predicted"/>
<accession>A0A5C5Q414</accession>
<dbReference type="RefSeq" id="WP_146424716.1">
    <property type="nucleotide sequence ID" value="NZ_VFIP01000002.1"/>
</dbReference>
<reference evidence="1 2" key="1">
    <citation type="submission" date="2019-06" db="EMBL/GenBank/DDBJ databases">
        <title>Pseudomonas bimorpha sp. nov. isolated from bovine raw milk and skim milk concentrate.</title>
        <authorList>
            <person name="Hofmann K."/>
            <person name="Huptas C."/>
            <person name="Doll E."/>
            <person name="Scherer S."/>
            <person name="Wenning M."/>
        </authorList>
    </citation>
    <scope>NUCLEOTIDE SEQUENCE [LARGE SCALE GENOMIC DNA]</scope>
    <source>
        <strain evidence="1 2">DSM 108990</strain>
    </source>
</reference>
<gene>
    <name evidence="1" type="ORF">FJD37_01665</name>
</gene>
<dbReference type="Proteomes" id="UP000317901">
    <property type="component" value="Unassembled WGS sequence"/>
</dbReference>